<evidence type="ECO:0008006" key="13">
    <source>
        <dbReference type="Google" id="ProtNLM"/>
    </source>
</evidence>
<proteinExistence type="predicted"/>
<evidence type="ECO:0000313" key="12">
    <source>
        <dbReference type="Proteomes" id="UP001610444"/>
    </source>
</evidence>
<feature type="transmembrane region" description="Helical" evidence="8">
    <location>
        <begin position="726"/>
        <end position="747"/>
    </location>
</feature>
<dbReference type="PANTHER" id="PTHR32361:SF9">
    <property type="entry name" value="FERRIC REDUCTASE TRANSMEMBRANE COMPONENT 3-RELATED"/>
    <property type="match status" value="1"/>
</dbReference>
<keyword evidence="2" id="KW-0813">Transport</keyword>
<dbReference type="InterPro" id="IPR051410">
    <property type="entry name" value="Ferric/Cupric_Reductase"/>
</dbReference>
<comment type="subcellular location">
    <subcellularLocation>
        <location evidence="1">Membrane</location>
        <topology evidence="1">Multi-pass membrane protein</topology>
    </subcellularLocation>
</comment>
<dbReference type="RefSeq" id="XP_070893340.1">
    <property type="nucleotide sequence ID" value="XM_071047176.1"/>
</dbReference>
<evidence type="ECO:0000259" key="10">
    <source>
        <dbReference type="Pfam" id="PF01794"/>
    </source>
</evidence>
<comment type="caution">
    <text evidence="11">The sequence shown here is derived from an EMBL/GenBank/DDBJ whole genome shotgun (WGS) entry which is preliminary data.</text>
</comment>
<organism evidence="11 12">
    <name type="scientific">Aspergillus pseudodeflectus</name>
    <dbReference type="NCBI Taxonomy" id="176178"/>
    <lineage>
        <taxon>Eukaryota</taxon>
        <taxon>Fungi</taxon>
        <taxon>Dikarya</taxon>
        <taxon>Ascomycota</taxon>
        <taxon>Pezizomycotina</taxon>
        <taxon>Eurotiomycetes</taxon>
        <taxon>Eurotiomycetidae</taxon>
        <taxon>Eurotiales</taxon>
        <taxon>Aspergillaceae</taxon>
        <taxon>Aspergillus</taxon>
        <taxon>Aspergillus subgen. Nidulantes</taxon>
    </lineage>
</organism>
<dbReference type="PANTHER" id="PTHR32361">
    <property type="entry name" value="FERRIC/CUPRIC REDUCTASE TRANSMEMBRANE COMPONENT"/>
    <property type="match status" value="1"/>
</dbReference>
<evidence type="ECO:0000256" key="7">
    <source>
        <dbReference type="SAM" id="MobiDB-lite"/>
    </source>
</evidence>
<keyword evidence="6 8" id="KW-0472">Membrane</keyword>
<feature type="domain" description="Ferric oxidoreductase" evidence="10">
    <location>
        <begin position="830"/>
        <end position="947"/>
    </location>
</feature>
<dbReference type="InterPro" id="IPR013130">
    <property type="entry name" value="Fe3_Rdtase_TM_dom"/>
</dbReference>
<feature type="transmembrane region" description="Helical" evidence="8">
    <location>
        <begin position="931"/>
        <end position="952"/>
    </location>
</feature>
<feature type="region of interest" description="Disordered" evidence="7">
    <location>
        <begin position="366"/>
        <end position="385"/>
    </location>
</feature>
<feature type="transmembrane region" description="Helical" evidence="8">
    <location>
        <begin position="902"/>
        <end position="924"/>
    </location>
</feature>
<feature type="region of interest" description="Disordered" evidence="7">
    <location>
        <begin position="1045"/>
        <end position="1101"/>
    </location>
</feature>
<sequence length="1265" mass="142185">MVGILKLETPPMGGPKATLRPNGLVPLKSTITTPLQIPPVPKLNHDPKARITASFEKTTVPDSDTPSWQWVSTTEQVAGLVTSLEGLPNNPPSLYIDLEGVNLGRNGTVSIQQMYVLPHDRTYLIDVHTLGKRAFARDEVEENDPQGGDCYPGQPHPEHTTSLKDILESATIKKVIFDVRHDSDALYAHFGIKLAGIEDLQLMELATRGGERTHVKGLAHCIRWNIPYTEWTDGQASIDKWLETKEKGRKLFAPEHGGSFEVFNQRPLSEEVLKYCIEDVRMLPKLWSVYDGWLTPLWRKLVDGEVDNRIRSSQSAKFKGGWHMTLAPVGWDDVEFEEEFDEEQLDTTDPGVDAGGWSEDNLGGEDAWDYQNYSSDDGHQEYNDPGDFDNYGPLGGYKLSDSLADAQIYWPVDGQEDYNDTWEYENYAPLDGYEGCGDFSDAQGHWPVDGYGVYIDPSGLHIYAPLDTYQSEFKDSSDSENISSGDGYAGDGLIAHTIKGASSLLLATSWQNRFIHELHCPSPAMELKLVSSLWALLLLIVNPALSVTVGRAGHGFIGYGINMYRPACPYACKATISNPLNCTMDMTHEHMHMKRHGHSHEEVDLPMGDGWMVTSSPDAECYGNNDAFLQTLAYCMVTQCTDVANSTLQKFWEMDVVGRIPGQPLPKMSYQDAFHAATDAVNGTPPVIANSSVILYSVGTIPDETYQTEYRTLSVFDRLETTHVRYGLVLLLTGVIFPIAFSLLRFLPFREEWIARFEAKFVTPPMIGARHNVPFFWHTTMMPTRWQAFFIAYIIIINVVLCSVGIESARESTWYKDRPREIVSYVSNRAGYLSFANLPLLVLYSSRNNVLLWVTNWSHSTFLLLHRWIAVIAVIEACLHSAIYLQIYDVDGAHTAESQLPYWFWGIIATLSMVVMVPASVLPIRQQFYEIFLAWHVFFFLLAMVGCILHIWYRYAWQWGYENWIYIALAIWGFDRILRVLRLARHGSRLAKVTVVDEDYVKIEVRDVKAEGHVYLYFPTLTWRVWENHPFSVLADTMVCRADPSNGTHSSSSSSSASLDDKEANTVKNPTSNIVAIDDMKITPTPTSPSLSPTSRPDRHRHDGLTLYLRTHEGITSYLRGPTTLPVYVEAGYYPRSILGVEPAHASNILAFAGGVGVTAVTSTLLQHRGYHKLFWGSRSDALIKSVRESLGHDEFDRLNPVLFTAERMHIPSILEDEAARAPSVGITVVVSGPAEMADEVRREVARVVRERGAVMTFVEESFSW</sequence>
<name>A0ABR4JG67_9EURO</name>
<evidence type="ECO:0000259" key="9">
    <source>
        <dbReference type="Pfam" id="PF01612"/>
    </source>
</evidence>
<evidence type="ECO:0000256" key="3">
    <source>
        <dbReference type="ARBA" id="ARBA00022692"/>
    </source>
</evidence>
<dbReference type="EMBL" id="JBFXLR010000078">
    <property type="protein sequence ID" value="KAL2839028.1"/>
    <property type="molecule type" value="Genomic_DNA"/>
</dbReference>
<dbReference type="Gene3D" id="3.40.50.80">
    <property type="entry name" value="Nucleotide-binding domain of ferredoxin-NADP reductase (FNR) module"/>
    <property type="match status" value="1"/>
</dbReference>
<feature type="domain" description="3'-5' exonuclease" evidence="9">
    <location>
        <begin position="69"/>
        <end position="287"/>
    </location>
</feature>
<keyword evidence="5" id="KW-0406">Ion transport</keyword>
<evidence type="ECO:0000256" key="5">
    <source>
        <dbReference type="ARBA" id="ARBA00023065"/>
    </source>
</evidence>
<gene>
    <name evidence="11" type="ORF">BJX68DRAFT_272320</name>
</gene>
<accession>A0ABR4JG67</accession>
<dbReference type="InterPro" id="IPR002562">
    <property type="entry name" value="3'-5'_exonuclease_dom"/>
</dbReference>
<dbReference type="Gene3D" id="3.30.420.10">
    <property type="entry name" value="Ribonuclease H-like superfamily/Ribonuclease H"/>
    <property type="match status" value="1"/>
</dbReference>
<reference evidence="11 12" key="1">
    <citation type="submission" date="2024-07" db="EMBL/GenBank/DDBJ databases">
        <title>Section-level genome sequencing and comparative genomics of Aspergillus sections Usti and Cavernicolus.</title>
        <authorList>
            <consortium name="Lawrence Berkeley National Laboratory"/>
            <person name="Nybo J.L."/>
            <person name="Vesth T.C."/>
            <person name="Theobald S."/>
            <person name="Frisvad J.C."/>
            <person name="Larsen T.O."/>
            <person name="Kjaerboelling I."/>
            <person name="Rothschild-Mancinelli K."/>
            <person name="Lyhne E.K."/>
            <person name="Kogle M.E."/>
            <person name="Barry K."/>
            <person name="Clum A."/>
            <person name="Na H."/>
            <person name="Ledsgaard L."/>
            <person name="Lin J."/>
            <person name="Lipzen A."/>
            <person name="Kuo A."/>
            <person name="Riley R."/>
            <person name="Mondo S."/>
            <person name="LaButti K."/>
            <person name="Haridas S."/>
            <person name="Pangalinan J."/>
            <person name="Salamov A.A."/>
            <person name="Simmons B.A."/>
            <person name="Magnuson J.K."/>
            <person name="Chen J."/>
            <person name="Drula E."/>
            <person name="Henrissat B."/>
            <person name="Wiebenga A."/>
            <person name="Lubbers R.J."/>
            <person name="Gomes A.C."/>
            <person name="Macurrencykelacurrency M.R."/>
            <person name="Stajich J."/>
            <person name="Grigoriev I.V."/>
            <person name="Mortensen U.H."/>
            <person name="De vries R.P."/>
            <person name="Baker S.E."/>
            <person name="Andersen M.R."/>
        </authorList>
    </citation>
    <scope>NUCLEOTIDE SEQUENCE [LARGE SCALE GENOMIC DNA]</scope>
    <source>
        <strain evidence="11 12">CBS 756.74</strain>
    </source>
</reference>
<feature type="compositionally biased region" description="Low complexity" evidence="7">
    <location>
        <begin position="1083"/>
        <end position="1095"/>
    </location>
</feature>
<keyword evidence="12" id="KW-1185">Reference proteome</keyword>
<dbReference type="Pfam" id="PF01794">
    <property type="entry name" value="Ferric_reduct"/>
    <property type="match status" value="1"/>
</dbReference>
<dbReference type="Proteomes" id="UP001610444">
    <property type="component" value="Unassembled WGS sequence"/>
</dbReference>
<evidence type="ECO:0000313" key="11">
    <source>
        <dbReference type="EMBL" id="KAL2839028.1"/>
    </source>
</evidence>
<protein>
    <recommendedName>
        <fullName evidence="13">Ferric oxidoreductase domain-containing protein</fullName>
    </recommendedName>
</protein>
<evidence type="ECO:0000256" key="2">
    <source>
        <dbReference type="ARBA" id="ARBA00022448"/>
    </source>
</evidence>
<dbReference type="GeneID" id="98162340"/>
<evidence type="ECO:0000256" key="1">
    <source>
        <dbReference type="ARBA" id="ARBA00004141"/>
    </source>
</evidence>
<dbReference type="InterPro" id="IPR036397">
    <property type="entry name" value="RNaseH_sf"/>
</dbReference>
<dbReference type="SUPFAM" id="SSF53098">
    <property type="entry name" value="Ribonuclease H-like"/>
    <property type="match status" value="1"/>
</dbReference>
<dbReference type="Pfam" id="PF01612">
    <property type="entry name" value="DNA_pol_A_exo1"/>
    <property type="match status" value="1"/>
</dbReference>
<evidence type="ECO:0000256" key="6">
    <source>
        <dbReference type="ARBA" id="ARBA00023136"/>
    </source>
</evidence>
<evidence type="ECO:0000256" key="4">
    <source>
        <dbReference type="ARBA" id="ARBA00022989"/>
    </source>
</evidence>
<dbReference type="InterPro" id="IPR039261">
    <property type="entry name" value="FNR_nucleotide-bd"/>
</dbReference>
<dbReference type="CDD" id="cd06186">
    <property type="entry name" value="NOX_Duox_like_FAD_NADP"/>
    <property type="match status" value="1"/>
</dbReference>
<dbReference type="InterPro" id="IPR012337">
    <property type="entry name" value="RNaseH-like_sf"/>
</dbReference>
<feature type="transmembrane region" description="Helical" evidence="8">
    <location>
        <begin position="865"/>
        <end position="887"/>
    </location>
</feature>
<evidence type="ECO:0000256" key="8">
    <source>
        <dbReference type="SAM" id="Phobius"/>
    </source>
</evidence>
<keyword evidence="3 8" id="KW-0812">Transmembrane</keyword>
<feature type="transmembrane region" description="Helical" evidence="8">
    <location>
        <begin position="788"/>
        <end position="806"/>
    </location>
</feature>
<keyword evidence="4 8" id="KW-1133">Transmembrane helix</keyword>